<organism evidence="2">
    <name type="scientific">Corynebacterium glutamicum (strain R)</name>
    <dbReference type="NCBI Taxonomy" id="340322"/>
    <lineage>
        <taxon>Bacteria</taxon>
        <taxon>Bacillati</taxon>
        <taxon>Actinomycetota</taxon>
        <taxon>Actinomycetes</taxon>
        <taxon>Mycobacteriales</taxon>
        <taxon>Corynebacteriaceae</taxon>
        <taxon>Corynebacterium</taxon>
    </lineage>
</organism>
<keyword evidence="1" id="KW-1133">Transmembrane helix</keyword>
<feature type="transmembrane region" description="Helical" evidence="1">
    <location>
        <begin position="31"/>
        <end position="50"/>
    </location>
</feature>
<feature type="transmembrane region" description="Helical" evidence="1">
    <location>
        <begin position="84"/>
        <end position="104"/>
    </location>
</feature>
<proteinExistence type="predicted"/>
<dbReference type="AlphaFoldDB" id="A0AB72VF63"/>
<keyword evidence="1" id="KW-0472">Membrane</keyword>
<dbReference type="Proteomes" id="UP000006698">
    <property type="component" value="Chromosome"/>
</dbReference>
<gene>
    <name evidence="2" type="ordered locus">cgR_6009</name>
</gene>
<accession>A0AB72VF63</accession>
<feature type="transmembrane region" description="Helical" evidence="1">
    <location>
        <begin position="56"/>
        <end position="77"/>
    </location>
</feature>
<evidence type="ECO:0000313" key="2">
    <source>
        <dbReference type="EMBL" id="BAQ21071.1"/>
    </source>
</evidence>
<dbReference type="EMBL" id="AP009044">
    <property type="protein sequence ID" value="BAQ21071.1"/>
    <property type="molecule type" value="Genomic_DNA"/>
</dbReference>
<evidence type="ECO:0000256" key="1">
    <source>
        <dbReference type="SAM" id="Phobius"/>
    </source>
</evidence>
<name>A0AB72VF63_CORGB</name>
<dbReference type="KEGG" id="cgt:cgR_6009"/>
<keyword evidence="1" id="KW-0812">Transmembrane</keyword>
<reference evidence="2" key="1">
    <citation type="journal article" date="2007" name="Microbiology">
        <title>Comparative analysis of the Corynebacterium glutamicum group and complete genome sequence of strain R.</title>
        <authorList>
            <person name="Yukawa H."/>
            <person name="Omumasaba C.A."/>
            <person name="Nonaka H."/>
            <person name="Kos P."/>
            <person name="Okai N."/>
            <person name="Suzuki N."/>
            <person name="Suda M."/>
            <person name="Tsuge Y."/>
            <person name="Watanabe J."/>
            <person name="Ikeda Y."/>
            <person name="Vertes A.A."/>
            <person name="Inui M."/>
        </authorList>
    </citation>
    <scope>NUCLEOTIDE SEQUENCE</scope>
    <source>
        <strain evidence="2">R</strain>
    </source>
</reference>
<sequence>MESREVIVGCAEKQDFTKLLSKQKTRWPPTALISLGCIVVAILALVVFHGSSRPCILHQVICPLILGISGAITGIIAKKPLLTGINLSFAFFLVPAYLIFFGNIF</sequence>
<protein>
    <submittedName>
        <fullName evidence="2">Uncharacterized protein</fullName>
    </submittedName>
</protein>